<evidence type="ECO:0000313" key="4">
    <source>
        <dbReference type="Proteomes" id="UP000292702"/>
    </source>
</evidence>
<protein>
    <recommendedName>
        <fullName evidence="2">Protein kinase domain-containing protein</fullName>
    </recommendedName>
</protein>
<evidence type="ECO:0000259" key="2">
    <source>
        <dbReference type="PROSITE" id="PS50011"/>
    </source>
</evidence>
<dbReference type="InterPro" id="IPR011009">
    <property type="entry name" value="Kinase-like_dom_sf"/>
</dbReference>
<dbReference type="InterPro" id="IPR001245">
    <property type="entry name" value="Ser-Thr/Tyr_kinase_cat_dom"/>
</dbReference>
<dbReference type="InterPro" id="IPR051681">
    <property type="entry name" value="Ser/Thr_Kinases-Pseudokinases"/>
</dbReference>
<sequence>MSLQKLRTIHDVQHYIRLSLSQTDETPLNRISSDDAQKVLDEVWKVLDSVALPLASTHQQFSAYEDKLRSVSIRLSILHGILSTALFLSGATCLDSNSLAGIGTFADVFVGTFRGEKVALKRLRVYMSGSQKTVMKQLFFRESLLWKNLVHEHIVPFIGVAEDIFPGTICMVIAWMDNGSLRSYMEGLWRKGELVEAKYVEATERWLLQIAHGLSYLHDEGLVHGDLHGENVLVDKDGNARLADFGMTLISESVAYKMGSAHGGGALRWKAPELNDPEVFCMQGTRPTKASDIFSYACITVELFSCQPPMPDLTNYQVSRRYVQGIRPERPSTPDNILMADPLWSLTNRCWSQLPRNRPSARHVIKLMRTMHIAAPPCLKKRPVGVLDDLRTRQRFDKAPGSGHSSSSRSIMMSDIRSTTGFMVDDDDHHSPARTTTRKGSSLTWDVLPTPRREQDGSRSKTRAQAASPVSRSPPEYPLPRHERPLLMRVGSRTRAHSAEQMQKESELERKRRSDQDARLALEFGEWLI</sequence>
<feature type="domain" description="Protein kinase" evidence="2">
    <location>
        <begin position="94"/>
        <end position="375"/>
    </location>
</feature>
<feature type="compositionally biased region" description="Low complexity" evidence="1">
    <location>
        <begin position="401"/>
        <end position="418"/>
    </location>
</feature>
<dbReference type="Proteomes" id="UP000292702">
    <property type="component" value="Unassembled WGS sequence"/>
</dbReference>
<dbReference type="Pfam" id="PF07714">
    <property type="entry name" value="PK_Tyr_Ser-Thr"/>
    <property type="match status" value="1"/>
</dbReference>
<reference evidence="3 4" key="1">
    <citation type="submission" date="2018-11" db="EMBL/GenBank/DDBJ databases">
        <title>Genome assembly of Steccherinum ochraceum LE-BIN_3174, the white-rot fungus of the Steccherinaceae family (The Residual Polyporoid clade, Polyporales, Basidiomycota).</title>
        <authorList>
            <person name="Fedorova T.V."/>
            <person name="Glazunova O.A."/>
            <person name="Landesman E.O."/>
            <person name="Moiseenko K.V."/>
            <person name="Psurtseva N.V."/>
            <person name="Savinova O.S."/>
            <person name="Shakhova N.V."/>
            <person name="Tyazhelova T.V."/>
            <person name="Vasina D.V."/>
        </authorList>
    </citation>
    <scope>NUCLEOTIDE SEQUENCE [LARGE SCALE GENOMIC DNA]</scope>
    <source>
        <strain evidence="3 4">LE-BIN_3174</strain>
    </source>
</reference>
<feature type="compositionally biased region" description="Polar residues" evidence="1">
    <location>
        <begin position="433"/>
        <end position="444"/>
    </location>
</feature>
<feature type="compositionally biased region" description="Basic and acidic residues" evidence="1">
    <location>
        <begin position="502"/>
        <end position="516"/>
    </location>
</feature>
<evidence type="ECO:0000256" key="1">
    <source>
        <dbReference type="SAM" id="MobiDB-lite"/>
    </source>
</evidence>
<dbReference type="PROSITE" id="PS50011">
    <property type="entry name" value="PROTEIN_KINASE_DOM"/>
    <property type="match status" value="1"/>
</dbReference>
<dbReference type="AlphaFoldDB" id="A0A4R0RFZ2"/>
<dbReference type="SUPFAM" id="SSF56112">
    <property type="entry name" value="Protein kinase-like (PK-like)"/>
    <property type="match status" value="1"/>
</dbReference>
<gene>
    <name evidence="3" type="ORF">EIP91_001726</name>
</gene>
<dbReference type="PANTHER" id="PTHR44329:SF214">
    <property type="entry name" value="PROTEIN KINASE DOMAIN-CONTAINING PROTEIN"/>
    <property type="match status" value="1"/>
</dbReference>
<dbReference type="GO" id="GO:0004674">
    <property type="term" value="F:protein serine/threonine kinase activity"/>
    <property type="evidence" value="ECO:0007669"/>
    <property type="project" value="TreeGrafter"/>
</dbReference>
<dbReference type="STRING" id="92696.A0A4R0RFZ2"/>
<dbReference type="Gene3D" id="1.10.510.10">
    <property type="entry name" value="Transferase(Phosphotransferase) domain 1"/>
    <property type="match status" value="1"/>
</dbReference>
<organism evidence="3 4">
    <name type="scientific">Steccherinum ochraceum</name>
    <dbReference type="NCBI Taxonomy" id="92696"/>
    <lineage>
        <taxon>Eukaryota</taxon>
        <taxon>Fungi</taxon>
        <taxon>Dikarya</taxon>
        <taxon>Basidiomycota</taxon>
        <taxon>Agaricomycotina</taxon>
        <taxon>Agaricomycetes</taxon>
        <taxon>Polyporales</taxon>
        <taxon>Steccherinaceae</taxon>
        <taxon>Steccherinum</taxon>
    </lineage>
</organism>
<evidence type="ECO:0000313" key="3">
    <source>
        <dbReference type="EMBL" id="TCD66172.1"/>
    </source>
</evidence>
<keyword evidence="4" id="KW-1185">Reference proteome</keyword>
<proteinExistence type="predicted"/>
<dbReference type="GO" id="GO:0005524">
    <property type="term" value="F:ATP binding"/>
    <property type="evidence" value="ECO:0007669"/>
    <property type="project" value="InterPro"/>
</dbReference>
<dbReference type="EMBL" id="RWJN01000147">
    <property type="protein sequence ID" value="TCD66172.1"/>
    <property type="molecule type" value="Genomic_DNA"/>
</dbReference>
<dbReference type="OrthoDB" id="4062651at2759"/>
<accession>A0A4R0RFZ2</accession>
<comment type="caution">
    <text evidence="3">The sequence shown here is derived from an EMBL/GenBank/DDBJ whole genome shotgun (WGS) entry which is preliminary data.</text>
</comment>
<name>A0A4R0RFZ2_9APHY</name>
<feature type="region of interest" description="Disordered" evidence="1">
    <location>
        <begin position="391"/>
        <end position="516"/>
    </location>
</feature>
<dbReference type="InterPro" id="IPR000719">
    <property type="entry name" value="Prot_kinase_dom"/>
</dbReference>
<dbReference type="PANTHER" id="PTHR44329">
    <property type="entry name" value="SERINE/THREONINE-PROTEIN KINASE TNNI3K-RELATED"/>
    <property type="match status" value="1"/>
</dbReference>